<feature type="region of interest" description="Disordered" evidence="1">
    <location>
        <begin position="84"/>
        <end position="109"/>
    </location>
</feature>
<comment type="caution">
    <text evidence="2">The sequence shown here is derived from an EMBL/GenBank/DDBJ whole genome shotgun (WGS) entry which is preliminary data.</text>
</comment>
<evidence type="ECO:0000313" key="2">
    <source>
        <dbReference type="EMBL" id="GAA3673223.1"/>
    </source>
</evidence>
<keyword evidence="3" id="KW-1185">Reference proteome</keyword>
<reference evidence="3" key="1">
    <citation type="journal article" date="2019" name="Int. J. Syst. Evol. Microbiol.">
        <title>The Global Catalogue of Microorganisms (GCM) 10K type strain sequencing project: providing services to taxonomists for standard genome sequencing and annotation.</title>
        <authorList>
            <consortium name="The Broad Institute Genomics Platform"/>
            <consortium name="The Broad Institute Genome Sequencing Center for Infectious Disease"/>
            <person name="Wu L."/>
            <person name="Ma J."/>
        </authorList>
    </citation>
    <scope>NUCLEOTIDE SEQUENCE [LARGE SCALE GENOMIC DNA]</scope>
    <source>
        <strain evidence="3">JCM 30742</strain>
    </source>
</reference>
<proteinExistence type="predicted"/>
<sequence length="109" mass="11094">MDRQSMTDGAVQSQHGLFVAARDMQLGSFLEGGGQPEAMDARCGLVGGMEARVQQFQPGDNGGFAGGGGAVAVQATVQAGDVAGLQPFPRNAKPAGEPVGEDPVPQRVE</sequence>
<name>A0ABP7BY16_9MICC</name>
<accession>A0ABP7BY16</accession>
<gene>
    <name evidence="2" type="ORF">GCM10023081_09500</name>
</gene>
<dbReference type="EMBL" id="BAABEO010000008">
    <property type="protein sequence ID" value="GAA3673223.1"/>
    <property type="molecule type" value="Genomic_DNA"/>
</dbReference>
<evidence type="ECO:0000313" key="3">
    <source>
        <dbReference type="Proteomes" id="UP001500752"/>
    </source>
</evidence>
<evidence type="ECO:0000256" key="1">
    <source>
        <dbReference type="SAM" id="MobiDB-lite"/>
    </source>
</evidence>
<protein>
    <submittedName>
        <fullName evidence="2">Uncharacterized protein</fullName>
    </submittedName>
</protein>
<organism evidence="2 3">
    <name type="scientific">Arthrobacter ginkgonis</name>
    <dbReference type="NCBI Taxonomy" id="1630594"/>
    <lineage>
        <taxon>Bacteria</taxon>
        <taxon>Bacillati</taxon>
        <taxon>Actinomycetota</taxon>
        <taxon>Actinomycetes</taxon>
        <taxon>Micrococcales</taxon>
        <taxon>Micrococcaceae</taxon>
        <taxon>Arthrobacter</taxon>
    </lineage>
</organism>
<dbReference type="Proteomes" id="UP001500752">
    <property type="component" value="Unassembled WGS sequence"/>
</dbReference>